<evidence type="ECO:0000313" key="2">
    <source>
        <dbReference type="EMBL" id="SEU00984.1"/>
    </source>
</evidence>
<reference evidence="2 3" key="1">
    <citation type="submission" date="2016-10" db="EMBL/GenBank/DDBJ databases">
        <authorList>
            <person name="Varghese N."/>
            <person name="Submissions S."/>
        </authorList>
    </citation>
    <scope>NUCLEOTIDE SEQUENCE [LARGE SCALE GENOMIC DNA]</scope>
    <source>
        <strain evidence="2 3">ATCC 19403</strain>
    </source>
</reference>
<name>A0ABY1CFS2_9FIRM</name>
<dbReference type="RefSeq" id="WP_242941303.1">
    <property type="nucleotide sequence ID" value="NZ_LT630003.1"/>
</dbReference>
<sequence length="423" mass="48039">MPTEQFYNLSDLKEKAPRVAAMDKTTIAISTLYLLRRFDGRMRKWKQVATYCLAAVFIVFISVETIWAGSPEFARTQEEWAKLRDNVMEYDELAGLIHEYNVTVQKNQLDISDKKRDGRITSDQNAQYYRDAASDYRSFVNGENPAKDAQNEVGASNADAQADKNVEDIVVYQLTYEQQEANLVVEAQTYMISYFLQKYELESAKDSLQLAAAVYQATLTKQSAGMATQIDVLEAQKNVQAIQTSIEKLNVSIEETRQKLCIMLGWKYNDAPEIKEIPNVNMERIFTIDLEGDKEVALRKNYTLKINKRKLENATAEITKDTLKRTISSNEQNIGSDLVKDYQEVLQAKTNYEQAVAEFNLESQNMTTAERKLQVGSLGRLDYLKQKNEYIKKTIGVKTAELALFQSIQTYENAVNGLASTGG</sequence>
<keyword evidence="3" id="KW-1185">Reference proteome</keyword>
<accession>A0ABY1CFS2</accession>
<dbReference type="SUPFAM" id="SSF56954">
    <property type="entry name" value="Outer membrane efflux proteins (OEP)"/>
    <property type="match status" value="1"/>
</dbReference>
<evidence type="ECO:0000256" key="1">
    <source>
        <dbReference type="SAM" id="Phobius"/>
    </source>
</evidence>
<evidence type="ECO:0000313" key="3">
    <source>
        <dbReference type="Proteomes" id="UP000198970"/>
    </source>
</evidence>
<keyword evidence="1" id="KW-0472">Membrane</keyword>
<gene>
    <name evidence="2" type="ORF">SAMN02745906_3916</name>
</gene>
<organism evidence="2 3">
    <name type="scientific">Lacrimispora sphenoides JCM 1415</name>
    <dbReference type="NCBI Taxonomy" id="1297793"/>
    <lineage>
        <taxon>Bacteria</taxon>
        <taxon>Bacillati</taxon>
        <taxon>Bacillota</taxon>
        <taxon>Clostridia</taxon>
        <taxon>Lachnospirales</taxon>
        <taxon>Lachnospiraceae</taxon>
        <taxon>Lacrimispora</taxon>
    </lineage>
</organism>
<feature type="transmembrane region" description="Helical" evidence="1">
    <location>
        <begin position="48"/>
        <end position="68"/>
    </location>
</feature>
<proteinExistence type="predicted"/>
<dbReference type="Proteomes" id="UP000198970">
    <property type="component" value="Chromosome I"/>
</dbReference>
<keyword evidence="1" id="KW-1133">Transmembrane helix</keyword>
<dbReference type="Gene3D" id="1.20.1600.10">
    <property type="entry name" value="Outer membrane efflux proteins (OEP)"/>
    <property type="match status" value="1"/>
</dbReference>
<dbReference type="EMBL" id="LT630003">
    <property type="protein sequence ID" value="SEU00984.1"/>
    <property type="molecule type" value="Genomic_DNA"/>
</dbReference>
<keyword evidence="1" id="KW-0812">Transmembrane</keyword>
<protein>
    <submittedName>
        <fullName evidence="2">Outer membrane efflux protein</fullName>
    </submittedName>
</protein>